<dbReference type="SUPFAM" id="SSF55186">
    <property type="entry name" value="ThrRS/AlaRS common domain"/>
    <property type="match status" value="1"/>
</dbReference>
<dbReference type="AlphaFoldDB" id="A0A9D9DP13"/>
<comment type="catalytic activity">
    <reaction evidence="11">
        <text>tRNA(Ala) + L-alanine + ATP = L-alanyl-tRNA(Ala) + AMP + diphosphate</text>
        <dbReference type="Rhea" id="RHEA:12540"/>
        <dbReference type="Rhea" id="RHEA-COMP:9657"/>
        <dbReference type="Rhea" id="RHEA-COMP:9923"/>
        <dbReference type="ChEBI" id="CHEBI:30616"/>
        <dbReference type="ChEBI" id="CHEBI:33019"/>
        <dbReference type="ChEBI" id="CHEBI:57972"/>
        <dbReference type="ChEBI" id="CHEBI:78442"/>
        <dbReference type="ChEBI" id="CHEBI:78497"/>
        <dbReference type="ChEBI" id="CHEBI:456215"/>
        <dbReference type="EC" id="6.1.1.7"/>
    </reaction>
</comment>
<dbReference type="PRINTS" id="PR00980">
    <property type="entry name" value="TRNASYNTHALA"/>
</dbReference>
<dbReference type="GO" id="GO:0002161">
    <property type="term" value="F:aminoacyl-tRNA deacylase activity"/>
    <property type="evidence" value="ECO:0007669"/>
    <property type="project" value="TreeGrafter"/>
</dbReference>
<keyword evidence="10 11" id="KW-0030">Aminoacyl-tRNA synthetase</keyword>
<dbReference type="PANTHER" id="PTHR11777">
    <property type="entry name" value="ALANYL-TRNA SYNTHETASE"/>
    <property type="match status" value="1"/>
</dbReference>
<dbReference type="GO" id="GO:0005829">
    <property type="term" value="C:cytosol"/>
    <property type="evidence" value="ECO:0007669"/>
    <property type="project" value="TreeGrafter"/>
</dbReference>
<dbReference type="EMBL" id="JADIND010000194">
    <property type="protein sequence ID" value="MBO8431432.1"/>
    <property type="molecule type" value="Genomic_DNA"/>
</dbReference>
<protein>
    <recommendedName>
        <fullName evidence="11">Alanine--tRNA ligase</fullName>
        <ecNumber evidence="11">6.1.1.7</ecNumber>
    </recommendedName>
    <alternativeName>
        <fullName evidence="11">Alanyl-tRNA synthetase</fullName>
        <shortName evidence="11">AlaRS</shortName>
    </alternativeName>
</protein>
<name>A0A9D9DP13_9BACT</name>
<dbReference type="InterPro" id="IPR023033">
    <property type="entry name" value="Ala_tRNA_ligase_euk/bac"/>
</dbReference>
<keyword evidence="8 11" id="KW-0694">RNA-binding</keyword>
<dbReference type="SUPFAM" id="SSF101353">
    <property type="entry name" value="Putative anticodon-binding domain of alanyl-tRNA synthetase (AlaRS)"/>
    <property type="match status" value="1"/>
</dbReference>
<dbReference type="GO" id="GO:0000049">
    <property type="term" value="F:tRNA binding"/>
    <property type="evidence" value="ECO:0007669"/>
    <property type="project" value="UniProtKB-KW"/>
</dbReference>
<dbReference type="PANTHER" id="PTHR11777:SF9">
    <property type="entry name" value="ALANINE--TRNA LIGASE, CYTOPLASMIC"/>
    <property type="match status" value="1"/>
</dbReference>
<dbReference type="Gene3D" id="3.30.980.10">
    <property type="entry name" value="Threonyl-trna Synthetase, Chain A, domain 2"/>
    <property type="match status" value="1"/>
</dbReference>
<dbReference type="Pfam" id="PF02272">
    <property type="entry name" value="DHHA1"/>
    <property type="match status" value="1"/>
</dbReference>
<keyword evidence="12" id="KW-0175">Coiled coil</keyword>
<keyword evidence="11" id="KW-0963">Cytoplasm</keyword>
<dbReference type="Gene3D" id="3.10.310.40">
    <property type="match status" value="1"/>
</dbReference>
<dbReference type="NCBIfam" id="TIGR00344">
    <property type="entry name" value="alaS"/>
    <property type="match status" value="1"/>
</dbReference>
<feature type="binding site" evidence="11">
    <location>
        <position position="685"/>
    </location>
    <ligand>
        <name>Zn(2+)</name>
        <dbReference type="ChEBI" id="CHEBI:29105"/>
    </ligand>
</feature>
<dbReference type="InterPro" id="IPR018163">
    <property type="entry name" value="Thr/Ala-tRNA-synth_IIc_edit"/>
</dbReference>
<dbReference type="GO" id="GO:0004813">
    <property type="term" value="F:alanine-tRNA ligase activity"/>
    <property type="evidence" value="ECO:0007669"/>
    <property type="project" value="UniProtKB-UniRule"/>
</dbReference>
<comment type="cofactor">
    <cofactor evidence="11">
        <name>Zn(2+)</name>
        <dbReference type="ChEBI" id="CHEBI:29105"/>
    </cofactor>
    <text evidence="11">Binds 1 zinc ion per subunit.</text>
</comment>
<dbReference type="InterPro" id="IPR003156">
    <property type="entry name" value="DHHA1_dom"/>
</dbReference>
<comment type="similarity">
    <text evidence="1 11">Belongs to the class-II aminoacyl-tRNA synthetase family.</text>
</comment>
<reference evidence="14" key="1">
    <citation type="submission" date="2020-10" db="EMBL/GenBank/DDBJ databases">
        <authorList>
            <person name="Gilroy R."/>
        </authorList>
    </citation>
    <scope>NUCLEOTIDE SEQUENCE</scope>
    <source>
        <strain evidence="14">10192</strain>
    </source>
</reference>
<dbReference type="InterPro" id="IPR002318">
    <property type="entry name" value="Ala-tRNA-lgiase_IIc"/>
</dbReference>
<evidence type="ECO:0000256" key="5">
    <source>
        <dbReference type="ARBA" id="ARBA00022741"/>
    </source>
</evidence>
<feature type="coiled-coil region" evidence="12">
    <location>
        <begin position="740"/>
        <end position="774"/>
    </location>
</feature>
<dbReference type="Pfam" id="PF07973">
    <property type="entry name" value="tRNA_SAD"/>
    <property type="match status" value="1"/>
</dbReference>
<comment type="subcellular location">
    <subcellularLocation>
        <location evidence="11">Cytoplasm</location>
    </subcellularLocation>
</comment>
<keyword evidence="7 11" id="KW-0067">ATP-binding</keyword>
<dbReference type="GO" id="GO:0008270">
    <property type="term" value="F:zinc ion binding"/>
    <property type="evidence" value="ECO:0007669"/>
    <property type="project" value="UniProtKB-UniRule"/>
</dbReference>
<dbReference type="GO" id="GO:0005524">
    <property type="term" value="F:ATP binding"/>
    <property type="evidence" value="ECO:0007669"/>
    <property type="project" value="UniProtKB-UniRule"/>
</dbReference>
<dbReference type="FunFam" id="3.10.310.40:FF:000001">
    <property type="entry name" value="Alanine--tRNA ligase"/>
    <property type="match status" value="1"/>
</dbReference>
<comment type="function">
    <text evidence="11">Catalyzes the attachment of alanine to tRNA(Ala) in a two-step reaction: alanine is first activated by ATP to form Ala-AMP and then transferred to the acceptor end of tRNA(Ala). Also edits incorrectly charged Ser-tRNA(Ala) and Gly-tRNA(Ala) via its editing domain.</text>
</comment>
<dbReference type="InterPro" id="IPR018162">
    <property type="entry name" value="Ala-tRNA-ligase_IIc_anticod-bd"/>
</dbReference>
<dbReference type="FunFam" id="3.30.930.10:FF:000004">
    <property type="entry name" value="Alanine--tRNA ligase"/>
    <property type="match status" value="1"/>
</dbReference>
<dbReference type="InterPro" id="IPR018164">
    <property type="entry name" value="Ala-tRNA-synth_IIc_N"/>
</dbReference>
<dbReference type="SUPFAM" id="SSF50447">
    <property type="entry name" value="Translation proteins"/>
    <property type="match status" value="1"/>
</dbReference>
<dbReference type="InterPro" id="IPR009000">
    <property type="entry name" value="Transl_B-barrel_sf"/>
</dbReference>
<feature type="binding site" evidence="11">
    <location>
        <position position="580"/>
    </location>
    <ligand>
        <name>Zn(2+)</name>
        <dbReference type="ChEBI" id="CHEBI:29105"/>
    </ligand>
</feature>
<dbReference type="Gene3D" id="3.30.54.20">
    <property type="match status" value="1"/>
</dbReference>
<dbReference type="InterPro" id="IPR045864">
    <property type="entry name" value="aa-tRNA-synth_II/BPL/LPL"/>
</dbReference>
<keyword evidence="5 11" id="KW-0547">Nucleotide-binding</keyword>
<dbReference type="InterPro" id="IPR018165">
    <property type="entry name" value="Ala-tRNA-synth_IIc_core"/>
</dbReference>
<evidence type="ECO:0000256" key="11">
    <source>
        <dbReference type="HAMAP-Rule" id="MF_00036"/>
    </source>
</evidence>
<evidence type="ECO:0000256" key="1">
    <source>
        <dbReference type="ARBA" id="ARBA00008226"/>
    </source>
</evidence>
<comment type="caution">
    <text evidence="14">The sequence shown here is derived from an EMBL/GenBank/DDBJ whole genome shotgun (WGS) entry which is preliminary data.</text>
</comment>
<keyword evidence="9 11" id="KW-0648">Protein biosynthesis</keyword>
<evidence type="ECO:0000256" key="7">
    <source>
        <dbReference type="ARBA" id="ARBA00022840"/>
    </source>
</evidence>
<keyword evidence="2 11" id="KW-0820">tRNA-binding</keyword>
<evidence type="ECO:0000256" key="10">
    <source>
        <dbReference type="ARBA" id="ARBA00023146"/>
    </source>
</evidence>
<evidence type="ECO:0000256" key="12">
    <source>
        <dbReference type="SAM" id="Coils"/>
    </source>
</evidence>
<dbReference type="FunFam" id="3.30.980.10:FF:000004">
    <property type="entry name" value="Alanine--tRNA ligase, cytoplasmic"/>
    <property type="match status" value="1"/>
</dbReference>
<dbReference type="CDD" id="cd00673">
    <property type="entry name" value="AlaRS_core"/>
    <property type="match status" value="1"/>
</dbReference>
<keyword evidence="4 11" id="KW-0479">Metal-binding</keyword>
<comment type="domain">
    <text evidence="11">Consists of three domains; the N-terminal catalytic domain, the editing domain and the C-terminal C-Ala domain. The editing domain removes incorrectly charged amino acids, while the C-Ala domain, along with tRNA(Ala), serves as a bridge to cooperatively bring together the editing and aminoacylation centers thus stimulating deacylation of misacylated tRNAs.</text>
</comment>
<evidence type="ECO:0000313" key="15">
    <source>
        <dbReference type="Proteomes" id="UP000823632"/>
    </source>
</evidence>
<dbReference type="Gene3D" id="6.10.250.550">
    <property type="match status" value="1"/>
</dbReference>
<dbReference type="Gene3D" id="3.30.930.10">
    <property type="entry name" value="Bira Bifunctional Protein, Domain 2"/>
    <property type="match status" value="1"/>
</dbReference>
<evidence type="ECO:0000256" key="6">
    <source>
        <dbReference type="ARBA" id="ARBA00022833"/>
    </source>
</evidence>
<dbReference type="GO" id="GO:0006419">
    <property type="term" value="P:alanyl-tRNA aminoacylation"/>
    <property type="evidence" value="ECO:0007669"/>
    <property type="project" value="UniProtKB-UniRule"/>
</dbReference>
<evidence type="ECO:0000256" key="9">
    <source>
        <dbReference type="ARBA" id="ARBA00022917"/>
    </source>
</evidence>
<accession>A0A9D9DP13</accession>
<gene>
    <name evidence="11 14" type="primary">alaS</name>
    <name evidence="14" type="ORF">IAC76_08605</name>
</gene>
<dbReference type="InterPro" id="IPR012947">
    <property type="entry name" value="tRNA_SAD"/>
</dbReference>
<feature type="binding site" evidence="11">
    <location>
        <position position="681"/>
    </location>
    <ligand>
        <name>Zn(2+)</name>
        <dbReference type="ChEBI" id="CHEBI:29105"/>
    </ligand>
</feature>
<evidence type="ECO:0000259" key="13">
    <source>
        <dbReference type="PROSITE" id="PS50860"/>
    </source>
</evidence>
<dbReference type="PROSITE" id="PS50860">
    <property type="entry name" value="AA_TRNA_LIGASE_II_ALA"/>
    <property type="match status" value="1"/>
</dbReference>
<dbReference type="HAMAP" id="MF_00036_B">
    <property type="entry name" value="Ala_tRNA_synth_B"/>
    <property type="match status" value="1"/>
</dbReference>
<dbReference type="Pfam" id="PF01411">
    <property type="entry name" value="tRNA-synt_2c"/>
    <property type="match status" value="1"/>
</dbReference>
<sequence>MLTGNEIRKLYLDYFKNKHQHTVVESSSLVPDNPTVLLTTAGMLQFLPIFLGIQKCPYEPARATSCQKCARAGGKDSDIENVGRTPRHHTFFEMLGNFSFGDYYKKEIIPWAWEFVTEVLKLDKDRLWITIFETDDEAYEIWRNVGVPAERIKRKGKKDNFWGPPGASGSCGPCSEIHYDLGEQYKCDDPRGCGIDTCECDRWVEIWNLVFTELYQDEEGNQSPLDSKNVDTGMGLERITMVCQGVASTFETDLLRPILDKVSEMSGVLYSKTPHPTPLPQGAREGNEKTDISLRIITDHARCVTFLISDGVIPGNEGRSYVLRMILRRALRHGKILGMDLPFLYKLVDVVIENYGEAYPDLVKNRQKIIDTIKKEEERFAKTLDRGYKLLDEFIANKKDIDGESAFKLYDTYGFPLELTKEIAAENGLNVDEEGYKTAMQEQKDRAKAATAKISVTGDMKYAKLEDEVGSTEFVGYEENECDAKILATIDGDGYVDVVLNKTPFYAECGGQTGDSGIIEDKETNGQEVKLEVLTTFKVNKLFVHRCKVINGDDLKDVAVHAKIDIPRREEIRLHHTSAHLLQSALRKVLGEEVHQAGSQVEPDRMRFDFTFSRAMTPDEIFKVEEIMNNWVAKGLNVHTDIMDIEQAKLTGATALFGEKYDDIVRVVSIGNETCISKEFCAGTHARNTRDLRLVKIVTEGAIAAGTRRIELVVSKAAFEYMNAKVKEMDKLSLMFKTHFDGVVERVEKLQEENKELQKELTHVKEENARAKFATFLSKAQDIEGGKLFITKIEDVDGNALKTGIEFASQKLGESIIVLASAKTVAVKVSDSFVKKGVNAGKIVGEIARATGANGGGRPNFAQGGIKDSSKLDEILAKIETDLKNCQPV</sequence>
<keyword evidence="3 11" id="KW-0436">Ligase</keyword>
<dbReference type="SMART" id="SM00863">
    <property type="entry name" value="tRNA_SAD"/>
    <property type="match status" value="1"/>
</dbReference>
<dbReference type="Proteomes" id="UP000823632">
    <property type="component" value="Unassembled WGS sequence"/>
</dbReference>
<organism evidence="14 15">
    <name type="scientific">Candidatus Scatousia excrementipullorum</name>
    <dbReference type="NCBI Taxonomy" id="2840936"/>
    <lineage>
        <taxon>Bacteria</taxon>
        <taxon>Candidatus Scatousia</taxon>
    </lineage>
</organism>
<dbReference type="SUPFAM" id="SSF55681">
    <property type="entry name" value="Class II aaRS and biotin synthetases"/>
    <property type="match status" value="1"/>
</dbReference>
<dbReference type="EC" id="6.1.1.7" evidence="11"/>
<dbReference type="InterPro" id="IPR050058">
    <property type="entry name" value="Ala-tRNA_ligase"/>
</dbReference>
<feature type="domain" description="Alanyl-transfer RNA synthetases family profile" evidence="13">
    <location>
        <begin position="2"/>
        <end position="724"/>
    </location>
</feature>
<evidence type="ECO:0000256" key="4">
    <source>
        <dbReference type="ARBA" id="ARBA00022723"/>
    </source>
</evidence>
<feature type="binding site" evidence="11">
    <location>
        <position position="576"/>
    </location>
    <ligand>
        <name>Zn(2+)</name>
        <dbReference type="ChEBI" id="CHEBI:29105"/>
    </ligand>
</feature>
<evidence type="ECO:0000313" key="14">
    <source>
        <dbReference type="EMBL" id="MBO8431432.1"/>
    </source>
</evidence>
<evidence type="ECO:0000256" key="3">
    <source>
        <dbReference type="ARBA" id="ARBA00022598"/>
    </source>
</evidence>
<evidence type="ECO:0000256" key="2">
    <source>
        <dbReference type="ARBA" id="ARBA00022555"/>
    </source>
</evidence>
<proteinExistence type="inferred from homology"/>
<keyword evidence="6 11" id="KW-0862">Zinc</keyword>
<dbReference type="Gene3D" id="2.40.30.130">
    <property type="match status" value="1"/>
</dbReference>
<reference evidence="14" key="2">
    <citation type="journal article" date="2021" name="PeerJ">
        <title>Extensive microbial diversity within the chicken gut microbiome revealed by metagenomics and culture.</title>
        <authorList>
            <person name="Gilroy R."/>
            <person name="Ravi A."/>
            <person name="Getino M."/>
            <person name="Pursley I."/>
            <person name="Horton D.L."/>
            <person name="Alikhan N.F."/>
            <person name="Baker D."/>
            <person name="Gharbi K."/>
            <person name="Hall N."/>
            <person name="Watson M."/>
            <person name="Adriaenssens E.M."/>
            <person name="Foster-Nyarko E."/>
            <person name="Jarju S."/>
            <person name="Secka A."/>
            <person name="Antonio M."/>
            <person name="Oren A."/>
            <person name="Chaudhuri R.R."/>
            <person name="La Ragione R."/>
            <person name="Hildebrand F."/>
            <person name="Pallen M.J."/>
        </authorList>
    </citation>
    <scope>NUCLEOTIDE SEQUENCE</scope>
    <source>
        <strain evidence="14">10192</strain>
    </source>
</reference>
<evidence type="ECO:0000256" key="8">
    <source>
        <dbReference type="ARBA" id="ARBA00022884"/>
    </source>
</evidence>